<evidence type="ECO:0000256" key="3">
    <source>
        <dbReference type="ARBA" id="ARBA00022553"/>
    </source>
</evidence>
<dbReference type="SUPFAM" id="SSF47336">
    <property type="entry name" value="ACP-like"/>
    <property type="match status" value="1"/>
</dbReference>
<dbReference type="Pfam" id="PF00668">
    <property type="entry name" value="Condensation"/>
    <property type="match status" value="1"/>
</dbReference>
<protein>
    <recommendedName>
        <fullName evidence="4">Carrier domain-containing protein</fullName>
    </recommendedName>
</protein>
<keyword evidence="2" id="KW-0596">Phosphopantetheine</keyword>
<dbReference type="InterPro" id="IPR001242">
    <property type="entry name" value="Condensation_dom"/>
</dbReference>
<evidence type="ECO:0000256" key="1">
    <source>
        <dbReference type="ARBA" id="ARBA00001957"/>
    </source>
</evidence>
<dbReference type="PANTHER" id="PTHR45527">
    <property type="entry name" value="NONRIBOSOMAL PEPTIDE SYNTHETASE"/>
    <property type="match status" value="1"/>
</dbReference>
<dbReference type="Pfam" id="PF00550">
    <property type="entry name" value="PP-binding"/>
    <property type="match status" value="1"/>
</dbReference>
<keyword evidence="6" id="KW-1185">Reference proteome</keyword>
<dbReference type="EMBL" id="BAAASG010000007">
    <property type="protein sequence ID" value="GAA2489687.1"/>
    <property type="molecule type" value="Genomic_DNA"/>
</dbReference>
<dbReference type="Gene3D" id="3.30.559.10">
    <property type="entry name" value="Chloramphenicol acetyltransferase-like domain"/>
    <property type="match status" value="1"/>
</dbReference>
<feature type="domain" description="Carrier" evidence="4">
    <location>
        <begin position="1"/>
        <end position="75"/>
    </location>
</feature>
<evidence type="ECO:0000313" key="6">
    <source>
        <dbReference type="Proteomes" id="UP001501777"/>
    </source>
</evidence>
<dbReference type="Gene3D" id="3.30.559.30">
    <property type="entry name" value="Nonribosomal peptide synthetase, condensation domain"/>
    <property type="match status" value="1"/>
</dbReference>
<dbReference type="PANTHER" id="PTHR45527:SF1">
    <property type="entry name" value="FATTY ACID SYNTHASE"/>
    <property type="match status" value="1"/>
</dbReference>
<comment type="cofactor">
    <cofactor evidence="1">
        <name>pantetheine 4'-phosphate</name>
        <dbReference type="ChEBI" id="CHEBI:47942"/>
    </cofactor>
</comment>
<dbReference type="RefSeq" id="WP_344400776.1">
    <property type="nucleotide sequence ID" value="NZ_BAAASG010000007.1"/>
</dbReference>
<reference evidence="6" key="1">
    <citation type="journal article" date="2019" name="Int. J. Syst. Evol. Microbiol.">
        <title>The Global Catalogue of Microorganisms (GCM) 10K type strain sequencing project: providing services to taxonomists for standard genome sequencing and annotation.</title>
        <authorList>
            <consortium name="The Broad Institute Genomics Platform"/>
            <consortium name="The Broad Institute Genome Sequencing Center for Infectious Disease"/>
            <person name="Wu L."/>
            <person name="Ma J."/>
        </authorList>
    </citation>
    <scope>NUCLEOTIDE SEQUENCE [LARGE SCALE GENOMIC DNA]</scope>
    <source>
        <strain evidence="6">JCM 4395</strain>
    </source>
</reference>
<keyword evidence="3" id="KW-0597">Phosphoprotein</keyword>
<dbReference type="InterPro" id="IPR020806">
    <property type="entry name" value="PKS_PP-bd"/>
</dbReference>
<proteinExistence type="predicted"/>
<dbReference type="InterPro" id="IPR009081">
    <property type="entry name" value="PP-bd_ACP"/>
</dbReference>
<comment type="caution">
    <text evidence="5">The sequence shown here is derived from an EMBL/GenBank/DDBJ whole genome shotgun (WGS) entry which is preliminary data.</text>
</comment>
<accession>A0ABP5Z6W1</accession>
<evidence type="ECO:0000259" key="4">
    <source>
        <dbReference type="PROSITE" id="PS50075"/>
    </source>
</evidence>
<evidence type="ECO:0000313" key="5">
    <source>
        <dbReference type="EMBL" id="GAA2489687.1"/>
    </source>
</evidence>
<dbReference type="InterPro" id="IPR036736">
    <property type="entry name" value="ACP-like_sf"/>
</dbReference>
<dbReference type="PROSITE" id="PS50075">
    <property type="entry name" value="CARRIER"/>
    <property type="match status" value="1"/>
</dbReference>
<sequence>MADGVATRVGAVFCDLLNVPACAEHESFFQLGGDSALATRALTLLGKEYGVRVPFAELYRDASPAAVARVIHELRAAPAAPRRSLTDVARRRRRTWFPLALSQRALHKMNAATGGAGLFNNVGVLRFTGDVDVPVLRGALEDTVSRQSALRLVFGVHDGRPAQRFADIGPDVTEVDLRDGGEPALRARVRRERLRGFDLTDGGGAARFVLARTGERAWVLVSVFHHIVFDGMSQGLFVDDLAHAYACRLGETSARPPLAMDYADFAEWQHATLCGDRLEAHLDAMRASLCRSPTPSLYPAAASGRARSFISRARPFTVDTRLTRGLRALAARCDTTLFVVLLSAVLDFTARRTGDGSPVVAIQTSNRGLPGTEGTVGCFANSVHVTVDRPAGTTAEDLVKLTNEAMAEALAHQEMPTEESLSILAERGELPSGPNTLPQVAFALQPPRDERRDLPGVRLDAAYVTQEGDAVDPTSLALVLELFTENGQLNGVTHHRLADWSGTTFAAAEQDLLAAFARCGGAGPDLEHLSQQKG</sequence>
<evidence type="ECO:0000256" key="2">
    <source>
        <dbReference type="ARBA" id="ARBA00022450"/>
    </source>
</evidence>
<dbReference type="InterPro" id="IPR023213">
    <property type="entry name" value="CAT-like_dom_sf"/>
</dbReference>
<dbReference type="SMART" id="SM00823">
    <property type="entry name" value="PKS_PP"/>
    <property type="match status" value="1"/>
</dbReference>
<gene>
    <name evidence="5" type="ORF">GCM10010276_30800</name>
</gene>
<dbReference type="SUPFAM" id="SSF52777">
    <property type="entry name" value="CoA-dependent acyltransferases"/>
    <property type="match status" value="2"/>
</dbReference>
<organism evidence="5 6">
    <name type="scientific">Streptomyces longisporus</name>
    <dbReference type="NCBI Taxonomy" id="1948"/>
    <lineage>
        <taxon>Bacteria</taxon>
        <taxon>Bacillati</taxon>
        <taxon>Actinomycetota</taxon>
        <taxon>Actinomycetes</taxon>
        <taxon>Kitasatosporales</taxon>
        <taxon>Streptomycetaceae</taxon>
        <taxon>Streptomyces</taxon>
    </lineage>
</organism>
<name>A0ABP5Z6W1_STRLO</name>
<dbReference type="Gene3D" id="1.10.1200.10">
    <property type="entry name" value="ACP-like"/>
    <property type="match status" value="1"/>
</dbReference>
<dbReference type="Proteomes" id="UP001501777">
    <property type="component" value="Unassembled WGS sequence"/>
</dbReference>